<dbReference type="OrthoDB" id="547665at2759"/>
<organism evidence="11 12">
    <name type="scientific">Dissostichus mawsoni</name>
    <name type="common">Antarctic cod</name>
    <dbReference type="NCBI Taxonomy" id="36200"/>
    <lineage>
        <taxon>Eukaryota</taxon>
        <taxon>Metazoa</taxon>
        <taxon>Chordata</taxon>
        <taxon>Craniata</taxon>
        <taxon>Vertebrata</taxon>
        <taxon>Euteleostomi</taxon>
        <taxon>Actinopterygii</taxon>
        <taxon>Neopterygii</taxon>
        <taxon>Teleostei</taxon>
        <taxon>Neoteleostei</taxon>
        <taxon>Acanthomorphata</taxon>
        <taxon>Eupercaria</taxon>
        <taxon>Perciformes</taxon>
        <taxon>Notothenioidei</taxon>
        <taxon>Nototheniidae</taxon>
        <taxon>Dissostichus</taxon>
    </lineage>
</organism>
<keyword evidence="5" id="KW-0547">Nucleotide-binding</keyword>
<evidence type="ECO:0000256" key="3">
    <source>
        <dbReference type="ARBA" id="ARBA00022679"/>
    </source>
</evidence>
<dbReference type="SUPFAM" id="SSF57302">
    <property type="entry name" value="Snake toxin-like"/>
    <property type="match status" value="1"/>
</dbReference>
<comment type="subcellular location">
    <subcellularLocation>
        <location evidence="1">Membrane</location>
        <topology evidence="1">Single-pass membrane protein</topology>
    </subcellularLocation>
</comment>
<evidence type="ECO:0000256" key="6">
    <source>
        <dbReference type="ARBA" id="ARBA00022777"/>
    </source>
</evidence>
<proteinExistence type="predicted"/>
<evidence type="ECO:0000256" key="4">
    <source>
        <dbReference type="ARBA" id="ARBA00022692"/>
    </source>
</evidence>
<evidence type="ECO:0000313" key="11">
    <source>
        <dbReference type="EMBL" id="KAF3836679.1"/>
    </source>
</evidence>
<dbReference type="PANTHER" id="PTHR23255">
    <property type="entry name" value="TRANSFORMING GROWTH FACTOR-BETA RECEPTOR TYPE I AND II"/>
    <property type="match status" value="1"/>
</dbReference>
<dbReference type="GO" id="GO:0017002">
    <property type="term" value="F:activin receptor activity"/>
    <property type="evidence" value="ECO:0007669"/>
    <property type="project" value="TreeGrafter"/>
</dbReference>
<evidence type="ECO:0000256" key="5">
    <source>
        <dbReference type="ARBA" id="ARBA00022741"/>
    </source>
</evidence>
<gene>
    <name evidence="11" type="ORF">F7725_029237</name>
</gene>
<keyword evidence="7" id="KW-0067">ATP-binding</keyword>
<keyword evidence="4" id="KW-0812">Transmembrane</keyword>
<dbReference type="GO" id="GO:0071363">
    <property type="term" value="P:cellular response to growth factor stimulus"/>
    <property type="evidence" value="ECO:0007669"/>
    <property type="project" value="TreeGrafter"/>
</dbReference>
<dbReference type="InterPro" id="IPR045860">
    <property type="entry name" value="Snake_toxin-like_sf"/>
</dbReference>
<name>A0A7J5XJB5_DISMA</name>
<keyword evidence="2" id="KW-0723">Serine/threonine-protein kinase</keyword>
<dbReference type="Proteomes" id="UP000518266">
    <property type="component" value="Unassembled WGS sequence"/>
</dbReference>
<dbReference type="GO" id="GO:0048185">
    <property type="term" value="F:activin binding"/>
    <property type="evidence" value="ECO:0007669"/>
    <property type="project" value="TreeGrafter"/>
</dbReference>
<keyword evidence="3" id="KW-0808">Transferase</keyword>
<evidence type="ECO:0000256" key="1">
    <source>
        <dbReference type="ARBA" id="ARBA00004167"/>
    </source>
</evidence>
<accession>A0A7J5XJB5</accession>
<evidence type="ECO:0000256" key="7">
    <source>
        <dbReference type="ARBA" id="ARBA00022840"/>
    </source>
</evidence>
<evidence type="ECO:0000256" key="8">
    <source>
        <dbReference type="ARBA" id="ARBA00022989"/>
    </source>
</evidence>
<dbReference type="InterPro" id="IPR000333">
    <property type="entry name" value="TGFB_receptor"/>
</dbReference>
<keyword evidence="10" id="KW-0675">Receptor</keyword>
<keyword evidence="12" id="KW-1185">Reference proteome</keyword>
<sequence>MEKTNLSGTERCEGEQDKRSHCYASWRNSSGASSWTVWRQKKVLSAVWMYRHRKPSYGHVDITERRGSHQDAELWIITEYHERDVVVHKKLRPALKELWLKHSGLAQICETAEECWDHDAEARLSAGCVEERISSIRRLKANIVTPPTSDLNALLVTSLPPSMVTYKKEGQGDDLKRDTKNVFPVEKSRGQQEVGAAYLRVLKAYWLS</sequence>
<dbReference type="AlphaFoldDB" id="A0A7J5XJB5"/>
<dbReference type="PANTHER" id="PTHR23255:SF70">
    <property type="entry name" value="ACTIVIN RECEPTOR TYPE-2B"/>
    <property type="match status" value="1"/>
</dbReference>
<dbReference type="GO" id="GO:0005524">
    <property type="term" value="F:ATP binding"/>
    <property type="evidence" value="ECO:0007669"/>
    <property type="project" value="UniProtKB-KW"/>
</dbReference>
<evidence type="ECO:0000256" key="9">
    <source>
        <dbReference type="ARBA" id="ARBA00023136"/>
    </source>
</evidence>
<keyword evidence="9" id="KW-0472">Membrane</keyword>
<evidence type="ECO:0000256" key="2">
    <source>
        <dbReference type="ARBA" id="ARBA00022527"/>
    </source>
</evidence>
<protein>
    <submittedName>
        <fullName evidence="11">Uncharacterized protein</fullName>
    </submittedName>
</protein>
<dbReference type="Gene3D" id="1.10.510.10">
    <property type="entry name" value="Transferase(Phosphotransferase) domain 1"/>
    <property type="match status" value="1"/>
</dbReference>
<keyword evidence="6" id="KW-0418">Kinase</keyword>
<reference evidence="11 12" key="1">
    <citation type="submission" date="2020-03" db="EMBL/GenBank/DDBJ databases">
        <title>Dissostichus mawsoni Genome sequencing and assembly.</title>
        <authorList>
            <person name="Park H."/>
        </authorList>
    </citation>
    <scope>NUCLEOTIDE SEQUENCE [LARGE SCALE GENOMIC DNA]</scope>
    <source>
        <strain evidence="11">DM0001</strain>
        <tissue evidence="11">Muscle</tissue>
    </source>
</reference>
<evidence type="ECO:0000313" key="12">
    <source>
        <dbReference type="Proteomes" id="UP000518266"/>
    </source>
</evidence>
<keyword evidence="8" id="KW-1133">Transmembrane helix</keyword>
<evidence type="ECO:0000256" key="10">
    <source>
        <dbReference type="ARBA" id="ARBA00023170"/>
    </source>
</evidence>
<dbReference type="GO" id="GO:0048179">
    <property type="term" value="C:activin receptor complex"/>
    <property type="evidence" value="ECO:0007669"/>
    <property type="project" value="TreeGrafter"/>
</dbReference>
<comment type="caution">
    <text evidence="11">The sequence shown here is derived from an EMBL/GenBank/DDBJ whole genome shotgun (WGS) entry which is preliminary data.</text>
</comment>
<dbReference type="EMBL" id="JAAKFY010000024">
    <property type="protein sequence ID" value="KAF3836679.1"/>
    <property type="molecule type" value="Genomic_DNA"/>
</dbReference>